<name>A0A6P7GJH9_DIAVI</name>
<dbReference type="RefSeq" id="XP_028150076.1">
    <property type="nucleotide sequence ID" value="XM_028294275.1"/>
</dbReference>
<dbReference type="PANTHER" id="PTHR33332">
    <property type="entry name" value="REVERSE TRANSCRIPTASE DOMAIN-CONTAINING PROTEIN"/>
    <property type="match status" value="1"/>
</dbReference>
<proteinExistence type="predicted"/>
<accession>A0A6P7GJH9</accession>
<dbReference type="AlphaFoldDB" id="A0A6P7GJH9"/>
<evidence type="ECO:0000313" key="1">
    <source>
        <dbReference type="RefSeq" id="XP_028150076.1"/>
    </source>
</evidence>
<dbReference type="PRINTS" id="PR01345">
    <property type="entry name" value="CERVTRCPTASE"/>
</dbReference>
<dbReference type="InParanoid" id="A0A6P7GJH9"/>
<protein>
    <submittedName>
        <fullName evidence="1">Uncharacterized protein LOC114343445</fullName>
    </submittedName>
</protein>
<sequence length="269" mass="31388">MLADDVKFWRVVNDIEDQKLLQADMDRLFDWCIRNNLQLCVEKCCYSSFSRKLNRIDTAYHIDSKPLRYVSSIRDLGVIMDEKLSFVEHINSLSVKASKLLGFVKRNSKYFSIDAVRLIYCCLVRSILEYCSVVWSPYHQIHIATIEKVQHKFLKYCAYKTQTYIENHDYTGIEQRLSLAPLSVRRDISGGVFVFKIINGLIDCPSLLDSIRFNVPYPGLRYNVTFNTAFHRTSYGSNMPLDRYMCFLNGFDMDLFNISLGQLRRSLAM</sequence>
<reference evidence="1" key="1">
    <citation type="submission" date="2025-08" db="UniProtKB">
        <authorList>
            <consortium name="RefSeq"/>
        </authorList>
    </citation>
    <scope>IDENTIFICATION</scope>
    <source>
        <tissue evidence="1">Whole insect</tissue>
    </source>
</reference>
<organism evidence="1">
    <name type="scientific">Diabrotica virgifera virgifera</name>
    <name type="common">western corn rootworm</name>
    <dbReference type="NCBI Taxonomy" id="50390"/>
    <lineage>
        <taxon>Eukaryota</taxon>
        <taxon>Metazoa</taxon>
        <taxon>Ecdysozoa</taxon>
        <taxon>Arthropoda</taxon>
        <taxon>Hexapoda</taxon>
        <taxon>Insecta</taxon>
        <taxon>Pterygota</taxon>
        <taxon>Neoptera</taxon>
        <taxon>Endopterygota</taxon>
        <taxon>Coleoptera</taxon>
        <taxon>Polyphaga</taxon>
        <taxon>Cucujiformia</taxon>
        <taxon>Chrysomeloidea</taxon>
        <taxon>Chrysomelidae</taxon>
        <taxon>Galerucinae</taxon>
        <taxon>Diabroticina</taxon>
        <taxon>Diabroticites</taxon>
        <taxon>Diabrotica</taxon>
    </lineage>
</organism>
<gene>
    <name evidence="1" type="primary">LOC114343445</name>
</gene>